<dbReference type="Proteomes" id="UP000612362">
    <property type="component" value="Unassembled WGS sequence"/>
</dbReference>
<keyword evidence="2" id="KW-1185">Reference proteome</keyword>
<accession>A0A8J3I8P4</accession>
<protein>
    <submittedName>
        <fullName evidence="1">Uncharacterized protein</fullName>
    </submittedName>
</protein>
<dbReference type="RefSeq" id="WP_220199669.1">
    <property type="nucleotide sequence ID" value="NZ_BNJF01000009.1"/>
</dbReference>
<dbReference type="EMBL" id="BNJF01000009">
    <property type="protein sequence ID" value="GHO50691.1"/>
    <property type="molecule type" value="Genomic_DNA"/>
</dbReference>
<evidence type="ECO:0000313" key="2">
    <source>
        <dbReference type="Proteomes" id="UP000612362"/>
    </source>
</evidence>
<sequence length="131" mass="15579">MKLLLITTPSEVQKSKKLPLEPTPQRSGGWLRRILRRVRLHFKDDHETLIVENTTQLPWQVYHDYHLLGMLDANEERTFRLIKRGTLNVRPVEGESVEYLLLPLNTTIYAVQIYQHRLDEKTEIYDMKRIA</sequence>
<dbReference type="AlphaFoldDB" id="A0A8J3I8P4"/>
<name>A0A8J3I8P4_9CHLR</name>
<gene>
    <name evidence="1" type="ORF">KSX_88540</name>
</gene>
<comment type="caution">
    <text evidence="1">The sequence shown here is derived from an EMBL/GenBank/DDBJ whole genome shotgun (WGS) entry which is preliminary data.</text>
</comment>
<reference evidence="1" key="1">
    <citation type="submission" date="2020-10" db="EMBL/GenBank/DDBJ databases">
        <title>Taxonomic study of unclassified bacteria belonging to the class Ktedonobacteria.</title>
        <authorList>
            <person name="Yabe S."/>
            <person name="Wang C.M."/>
            <person name="Zheng Y."/>
            <person name="Sakai Y."/>
            <person name="Cavaletti L."/>
            <person name="Monciardini P."/>
            <person name="Donadio S."/>
        </authorList>
    </citation>
    <scope>NUCLEOTIDE SEQUENCE</scope>
    <source>
        <strain evidence="1">SOSP1-1</strain>
    </source>
</reference>
<organism evidence="1 2">
    <name type="scientific">Ktedonospora formicarum</name>
    <dbReference type="NCBI Taxonomy" id="2778364"/>
    <lineage>
        <taxon>Bacteria</taxon>
        <taxon>Bacillati</taxon>
        <taxon>Chloroflexota</taxon>
        <taxon>Ktedonobacteria</taxon>
        <taxon>Ktedonobacterales</taxon>
        <taxon>Ktedonobacteraceae</taxon>
        <taxon>Ktedonospora</taxon>
    </lineage>
</organism>
<evidence type="ECO:0000313" key="1">
    <source>
        <dbReference type="EMBL" id="GHO50691.1"/>
    </source>
</evidence>
<proteinExistence type="predicted"/>